<keyword evidence="5 6" id="KW-0408">Iron</keyword>
<dbReference type="InterPro" id="IPR002403">
    <property type="entry name" value="Cyt_P450_E_grp-IV"/>
</dbReference>
<sequence>MAELLVYTVLAVLLTYALYNAYSSHSSRQRLLSEIPTVGGPSGPLSSYLSAIRFLRNGPEIIREGYEKGSVFKVSDFDRWIVVVGPKLIDELKNAPDDVLSSSDAANDILSFDYTLHLDDAARLNDYHVPIVRTRLTRNLNSFFPVVHDEIVAAFADLVAPKGDEWVKLPALDTVKHIICRVSNRAIVGQPLCRNPEYGQIATDFTLDVVKSAILLRLVPKFLKPTVGSRLPLVPRTVARAANHLRPIIEERLHNMEEHGDNWLNKPNDLLQWLLEDAEGEERDVEHWTMRVLLVNFASIHTTSMAFTQALYDLAANPEYLQPMREEVAAAVNEDGWCRAALQKMRKVDSFLKESERFLGLGIGTFSLRRKVLKPYTFSDGTTVPVGVHVSAAVQCIHADEENYSDAEVFDGFRFAKLREEDGQSTKHQFVNTANNYLLFGRGRHACPGRFFAATELKTILAHLIMNYDVKLEGDGLRPRDDWIGGSRMPNRKAKVMFRKRQA</sequence>
<reference evidence="8 9" key="1">
    <citation type="journal article" date="2019" name="Nat. Ecol. Evol.">
        <title>Megaphylogeny resolves global patterns of mushroom evolution.</title>
        <authorList>
            <person name="Varga T."/>
            <person name="Krizsan K."/>
            <person name="Foldi C."/>
            <person name="Dima B."/>
            <person name="Sanchez-Garcia M."/>
            <person name="Sanchez-Ramirez S."/>
            <person name="Szollosi G.J."/>
            <person name="Szarkandi J.G."/>
            <person name="Papp V."/>
            <person name="Albert L."/>
            <person name="Andreopoulos W."/>
            <person name="Angelini C."/>
            <person name="Antonin V."/>
            <person name="Barry K.W."/>
            <person name="Bougher N.L."/>
            <person name="Buchanan P."/>
            <person name="Buyck B."/>
            <person name="Bense V."/>
            <person name="Catcheside P."/>
            <person name="Chovatia M."/>
            <person name="Cooper J."/>
            <person name="Damon W."/>
            <person name="Desjardin D."/>
            <person name="Finy P."/>
            <person name="Geml J."/>
            <person name="Haridas S."/>
            <person name="Hughes K."/>
            <person name="Justo A."/>
            <person name="Karasinski D."/>
            <person name="Kautmanova I."/>
            <person name="Kiss B."/>
            <person name="Kocsube S."/>
            <person name="Kotiranta H."/>
            <person name="LaButti K.M."/>
            <person name="Lechner B.E."/>
            <person name="Liimatainen K."/>
            <person name="Lipzen A."/>
            <person name="Lukacs Z."/>
            <person name="Mihaltcheva S."/>
            <person name="Morgado L.N."/>
            <person name="Niskanen T."/>
            <person name="Noordeloos M.E."/>
            <person name="Ohm R.A."/>
            <person name="Ortiz-Santana B."/>
            <person name="Ovrebo C."/>
            <person name="Racz N."/>
            <person name="Riley R."/>
            <person name="Savchenko A."/>
            <person name="Shiryaev A."/>
            <person name="Soop K."/>
            <person name="Spirin V."/>
            <person name="Szebenyi C."/>
            <person name="Tomsovsky M."/>
            <person name="Tulloss R.E."/>
            <person name="Uehling J."/>
            <person name="Grigoriev I.V."/>
            <person name="Vagvolgyi C."/>
            <person name="Papp T."/>
            <person name="Martin F.M."/>
            <person name="Miettinen O."/>
            <person name="Hibbett D.S."/>
            <person name="Nagy L.G."/>
        </authorList>
    </citation>
    <scope>NUCLEOTIDE SEQUENCE [LARGE SCALE GENOMIC DNA]</scope>
    <source>
        <strain evidence="8 9">OMC1185</strain>
    </source>
</reference>
<evidence type="ECO:0000256" key="4">
    <source>
        <dbReference type="ARBA" id="ARBA00023002"/>
    </source>
</evidence>
<evidence type="ECO:0000313" key="9">
    <source>
        <dbReference type="Proteomes" id="UP000305948"/>
    </source>
</evidence>
<evidence type="ECO:0000256" key="7">
    <source>
        <dbReference type="RuleBase" id="RU000461"/>
    </source>
</evidence>
<dbReference type="STRING" id="5364.A0A5C3MXC6"/>
<dbReference type="GO" id="GO:0004497">
    <property type="term" value="F:monooxygenase activity"/>
    <property type="evidence" value="ECO:0007669"/>
    <property type="project" value="UniProtKB-KW"/>
</dbReference>
<dbReference type="Proteomes" id="UP000305948">
    <property type="component" value="Unassembled WGS sequence"/>
</dbReference>
<evidence type="ECO:0000256" key="1">
    <source>
        <dbReference type="ARBA" id="ARBA00001971"/>
    </source>
</evidence>
<keyword evidence="6 7" id="KW-0349">Heme</keyword>
<evidence type="ECO:0000256" key="5">
    <source>
        <dbReference type="ARBA" id="ARBA00023004"/>
    </source>
</evidence>
<dbReference type="InterPro" id="IPR001128">
    <property type="entry name" value="Cyt_P450"/>
</dbReference>
<organism evidence="8 9">
    <name type="scientific">Heliocybe sulcata</name>
    <dbReference type="NCBI Taxonomy" id="5364"/>
    <lineage>
        <taxon>Eukaryota</taxon>
        <taxon>Fungi</taxon>
        <taxon>Dikarya</taxon>
        <taxon>Basidiomycota</taxon>
        <taxon>Agaricomycotina</taxon>
        <taxon>Agaricomycetes</taxon>
        <taxon>Gloeophyllales</taxon>
        <taxon>Gloeophyllaceae</taxon>
        <taxon>Heliocybe</taxon>
    </lineage>
</organism>
<dbReference type="PRINTS" id="PR00465">
    <property type="entry name" value="EP450IV"/>
</dbReference>
<comment type="cofactor">
    <cofactor evidence="1 6">
        <name>heme</name>
        <dbReference type="ChEBI" id="CHEBI:30413"/>
    </cofactor>
</comment>
<gene>
    <name evidence="8" type="ORF">OE88DRAFT_1713288</name>
</gene>
<dbReference type="GO" id="GO:0020037">
    <property type="term" value="F:heme binding"/>
    <property type="evidence" value="ECO:0007669"/>
    <property type="project" value="InterPro"/>
</dbReference>
<keyword evidence="4 7" id="KW-0560">Oxidoreductase</keyword>
<dbReference type="Gene3D" id="1.10.630.10">
    <property type="entry name" value="Cytochrome P450"/>
    <property type="match status" value="1"/>
</dbReference>
<keyword evidence="7" id="KW-0503">Monooxygenase</keyword>
<dbReference type="OrthoDB" id="1844152at2759"/>
<dbReference type="GO" id="GO:0016705">
    <property type="term" value="F:oxidoreductase activity, acting on paired donors, with incorporation or reduction of molecular oxygen"/>
    <property type="evidence" value="ECO:0007669"/>
    <property type="project" value="InterPro"/>
</dbReference>
<feature type="binding site" description="axial binding residue" evidence="6">
    <location>
        <position position="447"/>
    </location>
    <ligand>
        <name>heme</name>
        <dbReference type="ChEBI" id="CHEBI:30413"/>
    </ligand>
    <ligandPart>
        <name>Fe</name>
        <dbReference type="ChEBI" id="CHEBI:18248"/>
    </ligandPart>
</feature>
<name>A0A5C3MXC6_9AGAM</name>
<evidence type="ECO:0000313" key="8">
    <source>
        <dbReference type="EMBL" id="TFK50189.1"/>
    </source>
</evidence>
<dbReference type="InterPro" id="IPR017972">
    <property type="entry name" value="Cyt_P450_CS"/>
</dbReference>
<protein>
    <submittedName>
        <fullName evidence="8">Cytochrome P450</fullName>
    </submittedName>
</protein>
<dbReference type="PROSITE" id="PS00086">
    <property type="entry name" value="CYTOCHROME_P450"/>
    <property type="match status" value="1"/>
</dbReference>
<comment type="similarity">
    <text evidence="2 7">Belongs to the cytochrome P450 family.</text>
</comment>
<dbReference type="EMBL" id="ML213514">
    <property type="protein sequence ID" value="TFK50189.1"/>
    <property type="molecule type" value="Genomic_DNA"/>
</dbReference>
<proteinExistence type="inferred from homology"/>
<dbReference type="PANTHER" id="PTHR46206">
    <property type="entry name" value="CYTOCHROME P450"/>
    <property type="match status" value="1"/>
</dbReference>
<accession>A0A5C3MXC6</accession>
<evidence type="ECO:0000256" key="2">
    <source>
        <dbReference type="ARBA" id="ARBA00010617"/>
    </source>
</evidence>
<dbReference type="SUPFAM" id="SSF48264">
    <property type="entry name" value="Cytochrome P450"/>
    <property type="match status" value="1"/>
</dbReference>
<evidence type="ECO:0000256" key="3">
    <source>
        <dbReference type="ARBA" id="ARBA00022723"/>
    </source>
</evidence>
<dbReference type="AlphaFoldDB" id="A0A5C3MXC6"/>
<keyword evidence="3 6" id="KW-0479">Metal-binding</keyword>
<keyword evidence="9" id="KW-1185">Reference proteome</keyword>
<dbReference type="Pfam" id="PF00067">
    <property type="entry name" value="p450"/>
    <property type="match status" value="1"/>
</dbReference>
<evidence type="ECO:0000256" key="6">
    <source>
        <dbReference type="PIRSR" id="PIRSR602403-1"/>
    </source>
</evidence>
<dbReference type="InterPro" id="IPR036396">
    <property type="entry name" value="Cyt_P450_sf"/>
</dbReference>
<dbReference type="GO" id="GO:0005506">
    <property type="term" value="F:iron ion binding"/>
    <property type="evidence" value="ECO:0007669"/>
    <property type="project" value="InterPro"/>
</dbReference>
<dbReference type="CDD" id="cd11041">
    <property type="entry name" value="CYP503A1-like"/>
    <property type="match status" value="1"/>
</dbReference>